<dbReference type="Pfam" id="PF03807">
    <property type="entry name" value="F420_oxidored"/>
    <property type="match status" value="1"/>
</dbReference>
<dbReference type="InterPro" id="IPR000304">
    <property type="entry name" value="Pyrroline-COOH_reductase"/>
</dbReference>
<dbReference type="InParanoid" id="H2Z9L9"/>
<feature type="domain" description="Pyrroline-5-carboxylate reductase dimerisation" evidence="12">
    <location>
        <begin position="175"/>
        <end position="278"/>
    </location>
</feature>
<dbReference type="GeneTree" id="ENSGT00950000183044"/>
<feature type="binding site" evidence="10">
    <location>
        <position position="70"/>
    </location>
    <ligand>
        <name>NADPH</name>
        <dbReference type="ChEBI" id="CHEBI:57783"/>
    </ligand>
</feature>
<dbReference type="GO" id="GO:0055129">
    <property type="term" value="P:L-proline biosynthetic process"/>
    <property type="evidence" value="ECO:0007669"/>
    <property type="project" value="UniProtKB-UniPathway"/>
</dbReference>
<evidence type="ECO:0000313" key="14">
    <source>
        <dbReference type="Proteomes" id="UP000007875"/>
    </source>
</evidence>
<dbReference type="InterPro" id="IPR036291">
    <property type="entry name" value="NAD(P)-bd_dom_sf"/>
</dbReference>
<evidence type="ECO:0000256" key="7">
    <source>
        <dbReference type="ARBA" id="ARBA00023002"/>
    </source>
</evidence>
<dbReference type="PANTHER" id="PTHR11645:SF62">
    <property type="entry name" value="PYRROLINE-5-CARBOXYLATE REDUCTASE"/>
    <property type="match status" value="1"/>
</dbReference>
<comment type="similarity">
    <text evidence="2">Belongs to the pyrroline-5-carboxylate reductase family.</text>
</comment>
<feature type="binding site" evidence="10">
    <location>
        <begin position="20"/>
        <end position="25"/>
    </location>
    <ligand>
        <name>NADP(+)</name>
        <dbReference type="ChEBI" id="CHEBI:58349"/>
    </ligand>
</feature>
<dbReference type="FunFam" id="1.10.3730.10:FF:000003">
    <property type="entry name" value="Pyrroline-5-carboxylate reductase 1, mitochondrial"/>
    <property type="match status" value="1"/>
</dbReference>
<dbReference type="HAMAP" id="MF_01925">
    <property type="entry name" value="P5C_reductase"/>
    <property type="match status" value="1"/>
</dbReference>
<dbReference type="Pfam" id="PF14748">
    <property type="entry name" value="P5CR_dimer"/>
    <property type="match status" value="1"/>
</dbReference>
<dbReference type="OMA" id="VWAVKPQ"/>
<reference evidence="13" key="2">
    <citation type="submission" date="2025-08" db="UniProtKB">
        <authorList>
            <consortium name="Ensembl"/>
        </authorList>
    </citation>
    <scope>IDENTIFICATION</scope>
</reference>
<dbReference type="GO" id="GO:0004735">
    <property type="term" value="F:pyrroline-5-carboxylate reductase activity"/>
    <property type="evidence" value="ECO:0007669"/>
    <property type="project" value="UniProtKB-EC"/>
</dbReference>
<feature type="domain" description="Pyrroline-5-carboxylate reductase catalytic N-terminal" evidence="11">
    <location>
        <begin position="17"/>
        <end position="112"/>
    </location>
</feature>
<comment type="catalytic activity">
    <reaction evidence="9">
        <text>L-proline + NAD(+) = (S)-1-pyrroline-5-carboxylate + NADH + 2 H(+)</text>
        <dbReference type="Rhea" id="RHEA:14105"/>
        <dbReference type="ChEBI" id="CHEBI:15378"/>
        <dbReference type="ChEBI" id="CHEBI:17388"/>
        <dbReference type="ChEBI" id="CHEBI:57540"/>
        <dbReference type="ChEBI" id="CHEBI:57945"/>
        <dbReference type="ChEBI" id="CHEBI:60039"/>
        <dbReference type="EC" id="1.5.1.2"/>
    </reaction>
    <physiologicalReaction direction="right-to-left" evidence="9">
        <dbReference type="Rhea" id="RHEA:14107"/>
    </physiologicalReaction>
</comment>
<keyword evidence="6" id="KW-0641">Proline biosynthesis</keyword>
<dbReference type="UniPathway" id="UPA00098">
    <property type="reaction ID" value="UER00361"/>
</dbReference>
<dbReference type="AlphaFoldDB" id="H2Z9L9"/>
<evidence type="ECO:0000256" key="6">
    <source>
        <dbReference type="ARBA" id="ARBA00022650"/>
    </source>
</evidence>
<evidence type="ECO:0000256" key="9">
    <source>
        <dbReference type="ARBA" id="ARBA00049875"/>
    </source>
</evidence>
<reference evidence="13" key="3">
    <citation type="submission" date="2025-09" db="UniProtKB">
        <authorList>
            <consortium name="Ensembl"/>
        </authorList>
    </citation>
    <scope>IDENTIFICATION</scope>
</reference>
<dbReference type="FunFam" id="3.40.50.720:FF:000190">
    <property type="entry name" value="Pyrroline-5-carboxylate reductase"/>
    <property type="match status" value="1"/>
</dbReference>
<evidence type="ECO:0000256" key="4">
    <source>
        <dbReference type="ARBA" id="ARBA00022490"/>
    </source>
</evidence>
<sequence>MNSKGVSILLKAIDMNIGFIGAGNLALYMAQGFVKSGAIRASQIIASTPETKKVTVKEIKELGVKFSKDNKITVEQSKLLILAVKPKIIPFVLDELNSYITKDHLIVSFAAGVNIASIEKKLQSDAKVMRGMTNTCCAVKEGATVYATGKNATDQDCQIMEQIFGRVGTVEEVEEAHIDAVTGLSGSGPAYAFEAIEALSDGAVKMGLPRGIALRLGAQSLIGAGRMLLETGKHPGELKDAICSPEGATIYALHHLEKGGFRSLLIDAVEASCCRTRDLQQQGSEEATDTESIKKSIREGMHLKDFLEQNGILKSS</sequence>
<dbReference type="EC" id="1.5.1.2" evidence="3"/>
<feature type="binding site" evidence="10">
    <location>
        <position position="48"/>
    </location>
    <ligand>
        <name>NADP(+)</name>
        <dbReference type="ChEBI" id="CHEBI:58349"/>
    </ligand>
</feature>
<keyword evidence="5" id="KW-0028">Amino-acid biosynthesis</keyword>
<evidence type="ECO:0000256" key="5">
    <source>
        <dbReference type="ARBA" id="ARBA00022605"/>
    </source>
</evidence>
<dbReference type="FunCoup" id="H2Z9L9">
    <property type="interactions" value="79"/>
</dbReference>
<organism evidence="13 14">
    <name type="scientific">Ciona savignyi</name>
    <name type="common">Pacific transparent sea squirt</name>
    <dbReference type="NCBI Taxonomy" id="51511"/>
    <lineage>
        <taxon>Eukaryota</taxon>
        <taxon>Metazoa</taxon>
        <taxon>Chordata</taxon>
        <taxon>Tunicata</taxon>
        <taxon>Ascidiacea</taxon>
        <taxon>Phlebobranchia</taxon>
        <taxon>Cionidae</taxon>
        <taxon>Ciona</taxon>
    </lineage>
</organism>
<dbReference type="PIRSF" id="PIRSF000193">
    <property type="entry name" value="Pyrrol-5-carb_rd"/>
    <property type="match status" value="1"/>
</dbReference>
<keyword evidence="10" id="KW-0521">NADP</keyword>
<dbReference type="Gene3D" id="3.40.50.720">
    <property type="entry name" value="NAD(P)-binding Rossmann-like Domain"/>
    <property type="match status" value="1"/>
</dbReference>
<dbReference type="InterPro" id="IPR029036">
    <property type="entry name" value="P5CR_dimer"/>
</dbReference>
<dbReference type="PANTHER" id="PTHR11645">
    <property type="entry name" value="PYRROLINE-5-CARBOXYLATE REDUCTASE"/>
    <property type="match status" value="1"/>
</dbReference>
<evidence type="ECO:0000313" key="13">
    <source>
        <dbReference type="Ensembl" id="ENSCSAVP00000014284.1"/>
    </source>
</evidence>
<accession>H2Z9L9</accession>
<evidence type="ECO:0000256" key="10">
    <source>
        <dbReference type="PIRSR" id="PIRSR000193-1"/>
    </source>
</evidence>
<keyword evidence="4" id="KW-0963">Cytoplasm</keyword>
<evidence type="ECO:0000259" key="12">
    <source>
        <dbReference type="Pfam" id="PF14748"/>
    </source>
</evidence>
<dbReference type="eggNOG" id="KOG3124">
    <property type="taxonomic scope" value="Eukaryota"/>
</dbReference>
<dbReference type="SUPFAM" id="SSF48179">
    <property type="entry name" value="6-phosphogluconate dehydrogenase C-terminal domain-like"/>
    <property type="match status" value="1"/>
</dbReference>
<comment type="pathway">
    <text evidence="1">Amino-acid biosynthesis; L-proline biosynthesis; L-proline from L-glutamate 5-semialdehyde: step 1/1.</text>
</comment>
<dbReference type="SUPFAM" id="SSF51735">
    <property type="entry name" value="NAD(P)-binding Rossmann-fold domains"/>
    <property type="match status" value="1"/>
</dbReference>
<keyword evidence="14" id="KW-1185">Reference proteome</keyword>
<evidence type="ECO:0000259" key="11">
    <source>
        <dbReference type="Pfam" id="PF03807"/>
    </source>
</evidence>
<evidence type="ECO:0000256" key="3">
    <source>
        <dbReference type="ARBA" id="ARBA00012855"/>
    </source>
</evidence>
<reference evidence="14" key="1">
    <citation type="submission" date="2003-08" db="EMBL/GenBank/DDBJ databases">
        <authorList>
            <person name="Birren B."/>
            <person name="Nusbaum C."/>
            <person name="Abebe A."/>
            <person name="Abouelleil A."/>
            <person name="Adekoya E."/>
            <person name="Ait-zahra M."/>
            <person name="Allen N."/>
            <person name="Allen T."/>
            <person name="An P."/>
            <person name="Anderson M."/>
            <person name="Anderson S."/>
            <person name="Arachchi H."/>
            <person name="Armbruster J."/>
            <person name="Bachantsang P."/>
            <person name="Baldwin J."/>
            <person name="Barry A."/>
            <person name="Bayul T."/>
            <person name="Blitshsteyn B."/>
            <person name="Bloom T."/>
            <person name="Blye J."/>
            <person name="Boguslavskiy L."/>
            <person name="Borowsky M."/>
            <person name="Boukhgalter B."/>
            <person name="Brunache A."/>
            <person name="Butler J."/>
            <person name="Calixte N."/>
            <person name="Calvo S."/>
            <person name="Camarata J."/>
            <person name="Campo K."/>
            <person name="Chang J."/>
            <person name="Cheshatsang Y."/>
            <person name="Citroen M."/>
            <person name="Collymore A."/>
            <person name="Considine T."/>
            <person name="Cook A."/>
            <person name="Cooke P."/>
            <person name="Corum B."/>
            <person name="Cuomo C."/>
            <person name="David R."/>
            <person name="Dawoe T."/>
            <person name="Degray S."/>
            <person name="Dodge S."/>
            <person name="Dooley K."/>
            <person name="Dorje P."/>
            <person name="Dorjee K."/>
            <person name="Dorris L."/>
            <person name="Duffey N."/>
            <person name="Dupes A."/>
            <person name="Elkins T."/>
            <person name="Engels R."/>
            <person name="Erickson J."/>
            <person name="Farina A."/>
            <person name="Faro S."/>
            <person name="Ferreira P."/>
            <person name="Fischer H."/>
            <person name="Fitzgerald M."/>
            <person name="Foley K."/>
            <person name="Gage D."/>
            <person name="Galagan J."/>
            <person name="Gearin G."/>
            <person name="Gnerre S."/>
            <person name="Gnirke A."/>
            <person name="Goyette A."/>
            <person name="Graham J."/>
            <person name="Grandbois E."/>
            <person name="Gyaltsen K."/>
            <person name="Hafez N."/>
            <person name="Hagopian D."/>
            <person name="Hagos B."/>
            <person name="Hall J."/>
            <person name="Hatcher B."/>
            <person name="Heller A."/>
            <person name="Higgins H."/>
            <person name="Honan T."/>
            <person name="Horn A."/>
            <person name="Houde N."/>
            <person name="Hughes L."/>
            <person name="Hulme W."/>
            <person name="Husby E."/>
            <person name="Iliev I."/>
            <person name="Jaffe D."/>
            <person name="Jones C."/>
            <person name="Kamal M."/>
            <person name="Kamat A."/>
            <person name="Kamvysselis M."/>
            <person name="Karlsson E."/>
            <person name="Kells C."/>
            <person name="Kieu A."/>
            <person name="Kisner P."/>
            <person name="Kodira C."/>
            <person name="Kulbokas E."/>
            <person name="Labutti K."/>
            <person name="Lama D."/>
            <person name="Landers T."/>
            <person name="Leger J."/>
            <person name="Levine S."/>
            <person name="Lewis D."/>
            <person name="Lewis T."/>
            <person name="Lindblad-toh K."/>
            <person name="Liu X."/>
            <person name="Lokyitsang T."/>
            <person name="Lokyitsang Y."/>
            <person name="Lucien O."/>
            <person name="Lui A."/>
            <person name="Ma L.J."/>
            <person name="Mabbitt R."/>
            <person name="Macdonald J."/>
            <person name="Maclean C."/>
            <person name="Major J."/>
            <person name="Manning J."/>
            <person name="Marabella R."/>
            <person name="Maru K."/>
            <person name="Matthews C."/>
            <person name="Mauceli E."/>
            <person name="Mccarthy M."/>
            <person name="Mcdonough S."/>
            <person name="Mcghee T."/>
            <person name="Meldrim J."/>
            <person name="Meneus L."/>
            <person name="Mesirov J."/>
            <person name="Mihalev A."/>
            <person name="Mihova T."/>
            <person name="Mikkelsen T."/>
            <person name="Mlenga V."/>
            <person name="Moru K."/>
            <person name="Mozes J."/>
            <person name="Mulrain L."/>
            <person name="Munson G."/>
            <person name="Naylor J."/>
            <person name="Newes C."/>
            <person name="Nguyen C."/>
            <person name="Nguyen N."/>
            <person name="Nguyen T."/>
            <person name="Nicol R."/>
            <person name="Nielsen C."/>
            <person name="Nizzari M."/>
            <person name="Norbu C."/>
            <person name="Norbu N."/>
            <person name="O'donnell P."/>
            <person name="Okoawo O."/>
            <person name="O'leary S."/>
            <person name="Omotosho B."/>
            <person name="O'neill K."/>
            <person name="Osman S."/>
            <person name="Parker S."/>
            <person name="Perrin D."/>
            <person name="Phunkhang P."/>
            <person name="Piqani B."/>
            <person name="Purcell S."/>
            <person name="Rachupka T."/>
            <person name="Ramasamy U."/>
            <person name="Rameau R."/>
            <person name="Ray V."/>
            <person name="Raymond C."/>
            <person name="Retta R."/>
            <person name="Richardson S."/>
            <person name="Rise C."/>
            <person name="Rodriguez J."/>
            <person name="Rogers J."/>
            <person name="Rogov P."/>
            <person name="Rutman M."/>
            <person name="Schupbach R."/>
            <person name="Seaman C."/>
            <person name="Settipalli S."/>
            <person name="Sharpe T."/>
            <person name="Sheridan J."/>
            <person name="Sherpa N."/>
            <person name="Shi J."/>
            <person name="Smirnov S."/>
            <person name="Smith C."/>
            <person name="Sougnez C."/>
            <person name="Spencer B."/>
            <person name="Stalker J."/>
            <person name="Stange-thomann N."/>
            <person name="Stavropoulos S."/>
            <person name="Stetson K."/>
            <person name="Stone C."/>
            <person name="Stone S."/>
            <person name="Stubbs M."/>
            <person name="Talamas J."/>
            <person name="Tchuinga P."/>
            <person name="Tenzing P."/>
            <person name="Tesfaye S."/>
            <person name="Theodore J."/>
            <person name="Thoulutsang Y."/>
            <person name="Topham K."/>
            <person name="Towey S."/>
            <person name="Tsamla T."/>
            <person name="Tsomo N."/>
            <person name="Vallee D."/>
            <person name="Vassiliev H."/>
            <person name="Venkataraman V."/>
            <person name="Vinson J."/>
            <person name="Vo A."/>
            <person name="Wade C."/>
            <person name="Wang S."/>
            <person name="Wangchuk T."/>
            <person name="Wangdi T."/>
            <person name="Whittaker C."/>
            <person name="Wilkinson J."/>
            <person name="Wu Y."/>
            <person name="Wyman D."/>
            <person name="Yadav S."/>
            <person name="Yang S."/>
            <person name="Yang X."/>
            <person name="Yeager S."/>
            <person name="Yee E."/>
            <person name="Young G."/>
            <person name="Zainoun J."/>
            <person name="Zembeck L."/>
            <person name="Zimmer A."/>
            <person name="Zody M."/>
            <person name="Lander E."/>
        </authorList>
    </citation>
    <scope>NUCLEOTIDE SEQUENCE [LARGE SCALE GENOMIC DNA]</scope>
</reference>
<evidence type="ECO:0000256" key="8">
    <source>
        <dbReference type="ARBA" id="ARBA00049867"/>
    </source>
</evidence>
<comment type="catalytic activity">
    <reaction evidence="8">
        <text>L-proline + NADP(+) = (S)-1-pyrroline-5-carboxylate + NADPH + 2 H(+)</text>
        <dbReference type="Rhea" id="RHEA:14109"/>
        <dbReference type="ChEBI" id="CHEBI:15378"/>
        <dbReference type="ChEBI" id="CHEBI:17388"/>
        <dbReference type="ChEBI" id="CHEBI:57783"/>
        <dbReference type="ChEBI" id="CHEBI:58349"/>
        <dbReference type="ChEBI" id="CHEBI:60039"/>
        <dbReference type="EC" id="1.5.1.2"/>
    </reaction>
    <physiologicalReaction direction="right-to-left" evidence="8">
        <dbReference type="Rhea" id="RHEA:14111"/>
    </physiologicalReaction>
</comment>
<evidence type="ECO:0000256" key="1">
    <source>
        <dbReference type="ARBA" id="ARBA00005205"/>
    </source>
</evidence>
<dbReference type="Ensembl" id="ENSCSAVT00000014449.1">
    <property type="protein sequence ID" value="ENSCSAVP00000014284.1"/>
    <property type="gene ID" value="ENSCSAVG00000008367.1"/>
</dbReference>
<dbReference type="InterPro" id="IPR008927">
    <property type="entry name" value="6-PGluconate_DH-like_C_sf"/>
</dbReference>
<keyword evidence="7" id="KW-0560">Oxidoreductase</keyword>
<dbReference type="Proteomes" id="UP000007875">
    <property type="component" value="Unassembled WGS sequence"/>
</dbReference>
<protein>
    <recommendedName>
        <fullName evidence="3">pyrroline-5-carboxylate reductase</fullName>
        <ecNumber evidence="3">1.5.1.2</ecNumber>
    </recommendedName>
</protein>
<dbReference type="InterPro" id="IPR028939">
    <property type="entry name" value="P5C_Rdtase_cat_N"/>
</dbReference>
<proteinExistence type="inferred from homology"/>
<dbReference type="STRING" id="51511.ENSCSAVP00000014284"/>
<dbReference type="Gene3D" id="1.10.3730.10">
    <property type="entry name" value="ProC C-terminal domain-like"/>
    <property type="match status" value="1"/>
</dbReference>
<dbReference type="NCBIfam" id="TIGR00112">
    <property type="entry name" value="proC"/>
    <property type="match status" value="1"/>
</dbReference>
<evidence type="ECO:0000256" key="2">
    <source>
        <dbReference type="ARBA" id="ARBA00005525"/>
    </source>
</evidence>
<name>H2Z9L9_CIOSA</name>
<feature type="binding site" evidence="10">
    <location>
        <begin position="83"/>
        <end position="86"/>
    </location>
    <ligand>
        <name>NADP(+)</name>
        <dbReference type="ChEBI" id="CHEBI:58349"/>
    </ligand>
</feature>